<proteinExistence type="predicted"/>
<evidence type="ECO:0000313" key="3">
    <source>
        <dbReference type="Proteomes" id="UP001331761"/>
    </source>
</evidence>
<dbReference type="EMBL" id="WIXE01011288">
    <property type="protein sequence ID" value="KAK5976862.1"/>
    <property type="molecule type" value="Genomic_DNA"/>
</dbReference>
<evidence type="ECO:0000256" key="1">
    <source>
        <dbReference type="SAM" id="SignalP"/>
    </source>
</evidence>
<reference evidence="2 3" key="1">
    <citation type="submission" date="2019-10" db="EMBL/GenBank/DDBJ databases">
        <title>Assembly and Annotation for the nematode Trichostrongylus colubriformis.</title>
        <authorList>
            <person name="Martin J."/>
        </authorList>
    </citation>
    <scope>NUCLEOTIDE SEQUENCE [LARGE SCALE GENOMIC DNA]</scope>
    <source>
        <strain evidence="2">G859</strain>
        <tissue evidence="2">Whole worm</tissue>
    </source>
</reference>
<sequence>MVLARKVWLLLSQTYLWHAPAGTTTRNKLREVTATFLDDNNKSLENGLRSRGRLPSGGELDRSLSRSSYGKKCFLTQNEDCYDGQLTTGNKVRA</sequence>
<accession>A0AAN8IPG4</accession>
<evidence type="ECO:0000313" key="2">
    <source>
        <dbReference type="EMBL" id="KAK5976862.1"/>
    </source>
</evidence>
<keyword evidence="1" id="KW-0732">Signal</keyword>
<organism evidence="2 3">
    <name type="scientific">Trichostrongylus colubriformis</name>
    <name type="common">Black scour worm</name>
    <dbReference type="NCBI Taxonomy" id="6319"/>
    <lineage>
        <taxon>Eukaryota</taxon>
        <taxon>Metazoa</taxon>
        <taxon>Ecdysozoa</taxon>
        <taxon>Nematoda</taxon>
        <taxon>Chromadorea</taxon>
        <taxon>Rhabditida</taxon>
        <taxon>Rhabditina</taxon>
        <taxon>Rhabditomorpha</taxon>
        <taxon>Strongyloidea</taxon>
        <taxon>Trichostrongylidae</taxon>
        <taxon>Trichostrongylus</taxon>
    </lineage>
</organism>
<dbReference type="Proteomes" id="UP001331761">
    <property type="component" value="Unassembled WGS sequence"/>
</dbReference>
<gene>
    <name evidence="2" type="ORF">GCK32_002542</name>
</gene>
<feature type="chain" id="PRO_5043004434" evidence="1">
    <location>
        <begin position="25"/>
        <end position="94"/>
    </location>
</feature>
<keyword evidence="3" id="KW-1185">Reference proteome</keyword>
<comment type="caution">
    <text evidence="2">The sequence shown here is derived from an EMBL/GenBank/DDBJ whole genome shotgun (WGS) entry which is preliminary data.</text>
</comment>
<name>A0AAN8IPG4_TRICO</name>
<feature type="signal peptide" evidence="1">
    <location>
        <begin position="1"/>
        <end position="24"/>
    </location>
</feature>
<protein>
    <submittedName>
        <fullName evidence="2">Uncharacterized protein</fullName>
    </submittedName>
</protein>
<dbReference type="AlphaFoldDB" id="A0AAN8IPG4"/>